<sequence>MMNKACIHIPLMILLYSSLLGAQPRCPQAISIGLHEFGLFFHKNKGIDADLVQELARRSRCEFNIQVLIRAHIWQELKNGSLMMSVSGLQAPEREQFVYFSEPYLIQKNMAVLPAAIAAQYPEPKDFLAAPKLRWGKVKSFLHGEQLEPFIRQLVSQQRIDEAQDSQQLFEWLSSGKVQGIFAHPSAYTYYLRSIAFETRPAIRDWAPADRGIAARLIFSKQHFNTQDIQAWNALLREIRDDGTLERILGRYLPDFEVQRILNHPLAAGQNKSPKSSK</sequence>
<protein>
    <submittedName>
        <fullName evidence="4">Transporter substrate-binding domain-containing protein</fullName>
    </submittedName>
</protein>
<evidence type="ECO:0000256" key="1">
    <source>
        <dbReference type="ARBA" id="ARBA00022729"/>
    </source>
</evidence>
<evidence type="ECO:0000313" key="4">
    <source>
        <dbReference type="EMBL" id="XBL99916.1"/>
    </source>
</evidence>
<feature type="signal peptide" evidence="2">
    <location>
        <begin position="1"/>
        <end position="22"/>
    </location>
</feature>
<feature type="domain" description="Solute-binding protein family 3/N-terminal" evidence="3">
    <location>
        <begin position="43"/>
        <end position="253"/>
    </location>
</feature>
<dbReference type="KEGG" id="cmav:ABHF33_12695"/>
<dbReference type="Pfam" id="PF00497">
    <property type="entry name" value="SBP_bac_3"/>
    <property type="match status" value="1"/>
</dbReference>
<keyword evidence="1 2" id="KW-0732">Signal</keyword>
<dbReference type="SUPFAM" id="SSF53850">
    <property type="entry name" value="Periplasmic binding protein-like II"/>
    <property type="match status" value="1"/>
</dbReference>
<feature type="chain" id="PRO_5043470393" evidence="2">
    <location>
        <begin position="23"/>
        <end position="278"/>
    </location>
</feature>
<gene>
    <name evidence="4" type="ORF">ABHF33_12695</name>
</gene>
<dbReference type="Gene3D" id="3.40.190.10">
    <property type="entry name" value="Periplasmic binding protein-like II"/>
    <property type="match status" value="2"/>
</dbReference>
<proteinExistence type="predicted"/>
<accession>A0AAU7F7P5</accession>
<dbReference type="InterPro" id="IPR001638">
    <property type="entry name" value="Solute-binding_3/MltF_N"/>
</dbReference>
<dbReference type="PANTHER" id="PTHR35936">
    <property type="entry name" value="MEMBRANE-BOUND LYTIC MUREIN TRANSGLYCOSYLASE F"/>
    <property type="match status" value="1"/>
</dbReference>
<evidence type="ECO:0000259" key="3">
    <source>
        <dbReference type="Pfam" id="PF00497"/>
    </source>
</evidence>
<dbReference type="EMBL" id="CP157355">
    <property type="protein sequence ID" value="XBL99916.1"/>
    <property type="molecule type" value="Genomic_DNA"/>
</dbReference>
<dbReference type="RefSeq" id="WP_348944295.1">
    <property type="nucleotide sequence ID" value="NZ_CP157355.1"/>
</dbReference>
<dbReference type="AlphaFoldDB" id="A0AAU7F7P5"/>
<organism evidence="4">
    <name type="scientific">Chitinibacter mangrovi</name>
    <dbReference type="NCBI Taxonomy" id="3153927"/>
    <lineage>
        <taxon>Bacteria</taxon>
        <taxon>Pseudomonadati</taxon>
        <taxon>Pseudomonadota</taxon>
        <taxon>Betaproteobacteria</taxon>
        <taxon>Neisseriales</taxon>
        <taxon>Chitinibacteraceae</taxon>
        <taxon>Chitinibacter</taxon>
    </lineage>
</organism>
<dbReference type="PANTHER" id="PTHR35936:SF32">
    <property type="entry name" value="MEMBRANE-BOUND LYTIC MUREIN TRANSGLYCOSYLASE F"/>
    <property type="match status" value="1"/>
</dbReference>
<name>A0AAU7F7P5_9NEIS</name>
<reference evidence="4" key="1">
    <citation type="submission" date="2024-05" db="EMBL/GenBank/DDBJ databases">
        <authorList>
            <person name="Yang L."/>
            <person name="Pan L."/>
        </authorList>
    </citation>
    <scope>NUCLEOTIDE SEQUENCE</scope>
    <source>
        <strain evidence="4">FCG-7</strain>
    </source>
</reference>
<evidence type="ECO:0000256" key="2">
    <source>
        <dbReference type="SAM" id="SignalP"/>
    </source>
</evidence>